<dbReference type="Proteomes" id="UP000001542">
    <property type="component" value="Unassembled WGS sequence"/>
</dbReference>
<dbReference type="RefSeq" id="XP_001311759.1">
    <property type="nucleotide sequence ID" value="XM_001311758.1"/>
</dbReference>
<reference evidence="1" key="1">
    <citation type="submission" date="2006-10" db="EMBL/GenBank/DDBJ databases">
        <authorList>
            <person name="Amadeo P."/>
            <person name="Zhao Q."/>
            <person name="Wortman J."/>
            <person name="Fraser-Liggett C."/>
            <person name="Carlton J."/>
        </authorList>
    </citation>
    <scope>NUCLEOTIDE SEQUENCE</scope>
    <source>
        <strain evidence="1">G3</strain>
    </source>
</reference>
<evidence type="ECO:0000313" key="2">
    <source>
        <dbReference type="Proteomes" id="UP000001542"/>
    </source>
</evidence>
<evidence type="ECO:0000313" key="1">
    <source>
        <dbReference type="EMBL" id="EAX98829.1"/>
    </source>
</evidence>
<reference evidence="1" key="2">
    <citation type="journal article" date="2007" name="Science">
        <title>Draft genome sequence of the sexually transmitted pathogen Trichomonas vaginalis.</title>
        <authorList>
            <person name="Carlton J.M."/>
            <person name="Hirt R.P."/>
            <person name="Silva J.C."/>
            <person name="Delcher A.L."/>
            <person name="Schatz M."/>
            <person name="Zhao Q."/>
            <person name="Wortman J.R."/>
            <person name="Bidwell S.L."/>
            <person name="Alsmark U.C.M."/>
            <person name="Besteiro S."/>
            <person name="Sicheritz-Ponten T."/>
            <person name="Noel C.J."/>
            <person name="Dacks J.B."/>
            <person name="Foster P.G."/>
            <person name="Simillion C."/>
            <person name="Van de Peer Y."/>
            <person name="Miranda-Saavedra D."/>
            <person name="Barton G.J."/>
            <person name="Westrop G.D."/>
            <person name="Mueller S."/>
            <person name="Dessi D."/>
            <person name="Fiori P.L."/>
            <person name="Ren Q."/>
            <person name="Paulsen I."/>
            <person name="Zhang H."/>
            <person name="Bastida-Corcuera F.D."/>
            <person name="Simoes-Barbosa A."/>
            <person name="Brown M.T."/>
            <person name="Hayes R.D."/>
            <person name="Mukherjee M."/>
            <person name="Okumura C.Y."/>
            <person name="Schneider R."/>
            <person name="Smith A.J."/>
            <person name="Vanacova S."/>
            <person name="Villalvazo M."/>
            <person name="Haas B.J."/>
            <person name="Pertea M."/>
            <person name="Feldblyum T.V."/>
            <person name="Utterback T.R."/>
            <person name="Shu C.L."/>
            <person name="Osoegawa K."/>
            <person name="de Jong P.J."/>
            <person name="Hrdy I."/>
            <person name="Horvathova L."/>
            <person name="Zubacova Z."/>
            <person name="Dolezal P."/>
            <person name="Malik S.B."/>
            <person name="Logsdon J.M. Jr."/>
            <person name="Henze K."/>
            <person name="Gupta A."/>
            <person name="Wang C.C."/>
            <person name="Dunne R.L."/>
            <person name="Upcroft J.A."/>
            <person name="Upcroft P."/>
            <person name="White O."/>
            <person name="Salzberg S.L."/>
            <person name="Tang P."/>
            <person name="Chiu C.-H."/>
            <person name="Lee Y.-S."/>
            <person name="Embley T.M."/>
            <person name="Coombs G.H."/>
            <person name="Mottram J.C."/>
            <person name="Tachezy J."/>
            <person name="Fraser-Liggett C.M."/>
            <person name="Johnson P.J."/>
        </authorList>
    </citation>
    <scope>NUCLEOTIDE SEQUENCE [LARGE SCALE GENOMIC DNA]</scope>
    <source>
        <strain evidence="1">G3</strain>
    </source>
</reference>
<sequence length="214" mass="25089">MSIPNVTIGKQINYGNKYRFTFFNDSYFQLIFYHDVRSGNYYFNKVNVKRYFGQYTYSLLSDLEAESLYKTDNKYEFILHYPELGLDEFNWWRQSLSPTIQTEDNLQNETGTPLVLGYENISVKFTTNNWGGLSLSKRENESYINGDVSPGFWFYSIGNYGIEKGIPGPTPTYLKQVALYVKITSLDMIRCISCRFCRNFFLNFPEFLCVIIVL</sequence>
<name>A2F8C7_TRIV3</name>
<organism evidence="1 2">
    <name type="scientific">Trichomonas vaginalis (strain ATCC PRA-98 / G3)</name>
    <dbReference type="NCBI Taxonomy" id="412133"/>
    <lineage>
        <taxon>Eukaryota</taxon>
        <taxon>Metamonada</taxon>
        <taxon>Parabasalia</taxon>
        <taxon>Trichomonadida</taxon>
        <taxon>Trichomonadidae</taxon>
        <taxon>Trichomonas</taxon>
    </lineage>
</organism>
<protein>
    <submittedName>
        <fullName evidence="1">Uncharacterized protein</fullName>
    </submittedName>
</protein>
<gene>
    <name evidence="1" type="ORF">TVAG_409670</name>
</gene>
<dbReference type="InParanoid" id="A2F8C7"/>
<dbReference type="AlphaFoldDB" id="A2F8C7"/>
<proteinExistence type="predicted"/>
<accession>A2F8C7</accession>
<dbReference type="KEGG" id="tva:4756631"/>
<dbReference type="EMBL" id="DS113660">
    <property type="protein sequence ID" value="EAX98829.1"/>
    <property type="molecule type" value="Genomic_DNA"/>
</dbReference>
<dbReference type="VEuPathDB" id="TrichDB:TVAG_409670"/>
<keyword evidence="2" id="KW-1185">Reference proteome</keyword>
<dbReference type="VEuPathDB" id="TrichDB:TVAGG3_0365640"/>